<dbReference type="Pfam" id="PF08487">
    <property type="entry name" value="VIT"/>
    <property type="match status" value="1"/>
</dbReference>
<dbReference type="SUPFAM" id="SSF53300">
    <property type="entry name" value="vWA-like"/>
    <property type="match status" value="1"/>
</dbReference>
<dbReference type="Proteomes" id="UP000265140">
    <property type="component" value="Chromosome 1"/>
</dbReference>
<reference evidence="4" key="1">
    <citation type="journal article" date="2014" name="PLoS ONE">
        <title>The genome and linkage map of the northern pike (Esox lucius): conserved synteny revealed between the salmonid sister group and the Neoteleostei.</title>
        <authorList>
            <person name="Rondeau E.B."/>
            <person name="Minkley D.R."/>
            <person name="Leong J.S."/>
            <person name="Messmer A.M."/>
            <person name="Jantzen J.R."/>
            <person name="von Schalburg K.R."/>
            <person name="Lemon C."/>
            <person name="Bird N.H."/>
            <person name="Koop B.F."/>
        </authorList>
    </citation>
    <scope>NUCLEOTIDE SEQUENCE</scope>
</reference>
<reference evidence="3" key="2">
    <citation type="submission" date="2020-02" db="EMBL/GenBank/DDBJ databases">
        <title>Esox lucius (northern pike) genome, fEsoLuc1, primary haplotype.</title>
        <authorList>
            <person name="Myers G."/>
            <person name="Karagic N."/>
            <person name="Meyer A."/>
            <person name="Pippel M."/>
            <person name="Reichard M."/>
            <person name="Winkler S."/>
            <person name="Tracey A."/>
            <person name="Sims Y."/>
            <person name="Howe K."/>
            <person name="Rhie A."/>
            <person name="Formenti G."/>
            <person name="Durbin R."/>
            <person name="Fedrigo O."/>
            <person name="Jarvis E.D."/>
        </authorList>
    </citation>
    <scope>NUCLEOTIDE SEQUENCE [LARGE SCALE GENOMIC DNA]</scope>
</reference>
<sequence length="814" mass="88267">MENHCGLVTLQKEPVPLKGIAVDVSVQGHVATVSSILQYENQEESPLEAVFVFPLPGEAAVCRFSAKIGQTEVVGEVQEKQKAQELYDDALSSGQQAFLLEESSESPDVFSLSVGSLPPGEKASISLDYVTELAVQADDGLRLCLPAVLNPRYKPQGPDSAAGTQVSSVPAGSVPYSLSLRAHVTSPHPISKVESNCPLEPLNYLNTERTQATVSLAAGHKFERDIELLVYYQDAHKPTAIVEAPQTSAKPGTLMGDPVIMLSLYPEFPKRGMSSMTSRGEFIFLVDRSGSMGCKIHSGPGAQNRIGSARDTLLLLLKSLPMGCYFNIIGFGSSHEMFFPKSVEYNQKTMDEALQKVKGMSADLGGTEILQPLKYVYSQPCLPDHPRQIFLFTDGEVWNTKEVLDLVKMNSGSHRLFSFGIGEGASSALISGMAKQGGGHAQFITGQDRMQPKVMQSLRFALQPAVVDISVNWNVPKGVSVTPLSPPIRVVFQGQRALLYAQLTGESPGDTKGSVTVKYSLAEKPVENQLSFSLKPAVDTGLTVHRLGAQTLIRSLEMEERERDGDEKIEGVKEKVVELSVQSGVSSAFTAFIAVHKGDGKAVQGPLFHRQVPTPMMYRGSGMMARSFGYSSGITFHKAAPKKMGVLRSAPSWRSREMAPPRSIGCSIASSGWLARGRAGRMDVEHQADHTSLVEFQSPVPLPTPEKEPLLQLISLQKASGSWILEPSLAEVLGKPQEDVAKSMPAQVNQEVWATVLALVWLYGFKIEAQEEWQFLAIKAVSWIKAQNVANVSECVLAGNNLLGCQVQMDTMGL</sequence>
<reference evidence="3" key="3">
    <citation type="submission" date="2025-08" db="UniProtKB">
        <authorList>
            <consortium name="Ensembl"/>
        </authorList>
    </citation>
    <scope>IDENTIFICATION</scope>
</reference>
<evidence type="ECO:0000313" key="4">
    <source>
        <dbReference type="Proteomes" id="UP000265140"/>
    </source>
</evidence>
<evidence type="ECO:0008006" key="5">
    <source>
        <dbReference type="Google" id="ProtNLM"/>
    </source>
</evidence>
<dbReference type="SMART" id="SM00609">
    <property type="entry name" value="VIT"/>
    <property type="match status" value="1"/>
</dbReference>
<gene>
    <name evidence="3" type="primary">VWA5A</name>
</gene>
<dbReference type="InterPro" id="IPR013694">
    <property type="entry name" value="VIT"/>
</dbReference>
<evidence type="ECO:0000313" key="3">
    <source>
        <dbReference type="Ensembl" id="ENSELUP00000013205.3"/>
    </source>
</evidence>
<keyword evidence="4" id="KW-1185">Reference proteome</keyword>
<proteinExistence type="predicted"/>
<dbReference type="Bgee" id="ENSELUG00000013364">
    <property type="expression patterns" value="Expressed in ovary and 14 other cell types or tissues"/>
</dbReference>
<feature type="domain" description="VWFA" evidence="1">
    <location>
        <begin position="281"/>
        <end position="462"/>
    </location>
</feature>
<dbReference type="Gene3D" id="3.40.50.410">
    <property type="entry name" value="von Willebrand factor, type A domain"/>
    <property type="match status" value="1"/>
</dbReference>
<dbReference type="PROSITE" id="PS51468">
    <property type="entry name" value="VIT"/>
    <property type="match status" value="1"/>
</dbReference>
<dbReference type="OMA" id="TAGHPCQ"/>
<organism evidence="3 4">
    <name type="scientific">Esox lucius</name>
    <name type="common">Northern pike</name>
    <dbReference type="NCBI Taxonomy" id="8010"/>
    <lineage>
        <taxon>Eukaryota</taxon>
        <taxon>Metazoa</taxon>
        <taxon>Chordata</taxon>
        <taxon>Craniata</taxon>
        <taxon>Vertebrata</taxon>
        <taxon>Euteleostomi</taxon>
        <taxon>Actinopterygii</taxon>
        <taxon>Neopterygii</taxon>
        <taxon>Teleostei</taxon>
        <taxon>Protacanthopterygii</taxon>
        <taxon>Esociformes</taxon>
        <taxon>Esocidae</taxon>
        <taxon>Esox</taxon>
    </lineage>
</organism>
<dbReference type="PANTHER" id="PTHR45737">
    <property type="entry name" value="VON WILLEBRAND FACTOR A DOMAIN-CONTAINING PROTEIN 5A"/>
    <property type="match status" value="1"/>
</dbReference>
<reference evidence="3" key="4">
    <citation type="submission" date="2025-09" db="UniProtKB">
        <authorList>
            <consortium name="Ensembl"/>
        </authorList>
    </citation>
    <scope>IDENTIFICATION</scope>
</reference>
<dbReference type="GeneTree" id="ENSGT00940000162662"/>
<dbReference type="InParanoid" id="A0A3P8YBL3"/>
<dbReference type="SMART" id="SM00327">
    <property type="entry name" value="VWA"/>
    <property type="match status" value="1"/>
</dbReference>
<dbReference type="Pfam" id="PF13768">
    <property type="entry name" value="VWA_3"/>
    <property type="match status" value="1"/>
</dbReference>
<dbReference type="PANTHER" id="PTHR45737:SF6">
    <property type="entry name" value="VON WILLEBRAND FACTOR A DOMAIN-CONTAINING PROTEIN 5A"/>
    <property type="match status" value="1"/>
</dbReference>
<name>A0A3P8YBL3_ESOLU</name>
<feature type="domain" description="VIT" evidence="2">
    <location>
        <begin position="1"/>
        <end position="131"/>
    </location>
</feature>
<dbReference type="Ensembl" id="ENSELUT00000021691.3">
    <property type="protein sequence ID" value="ENSELUP00000013205.3"/>
    <property type="gene ID" value="ENSELUG00000013364.3"/>
</dbReference>
<dbReference type="InterPro" id="IPR036465">
    <property type="entry name" value="vWFA_dom_sf"/>
</dbReference>
<protein>
    <recommendedName>
        <fullName evidence="5">von Willebrand factor A domain-containing protein 5A-like</fullName>
    </recommendedName>
</protein>
<evidence type="ECO:0000259" key="1">
    <source>
        <dbReference type="PROSITE" id="PS50234"/>
    </source>
</evidence>
<dbReference type="PROSITE" id="PS50234">
    <property type="entry name" value="VWFA"/>
    <property type="match status" value="1"/>
</dbReference>
<evidence type="ECO:0000259" key="2">
    <source>
        <dbReference type="PROSITE" id="PS51468"/>
    </source>
</evidence>
<dbReference type="AlphaFoldDB" id="A0A3P8YBL3"/>
<dbReference type="InterPro" id="IPR002035">
    <property type="entry name" value="VWF_A"/>
</dbReference>
<accession>A0A3P8YBL3</accession>